<organism evidence="8">
    <name type="scientific">hydrothermal vent metagenome</name>
    <dbReference type="NCBI Taxonomy" id="652676"/>
    <lineage>
        <taxon>unclassified sequences</taxon>
        <taxon>metagenomes</taxon>
        <taxon>ecological metagenomes</taxon>
    </lineage>
</organism>
<keyword evidence="4 8" id="KW-0560">Oxidoreductase</keyword>
<dbReference type="AlphaFoldDB" id="A0A3B0RS23"/>
<dbReference type="PANTHER" id="PTHR43756:SF5">
    <property type="entry name" value="CHOLINE MONOOXYGENASE, CHLOROPLASTIC"/>
    <property type="match status" value="1"/>
</dbReference>
<evidence type="ECO:0000256" key="2">
    <source>
        <dbReference type="ARBA" id="ARBA00022714"/>
    </source>
</evidence>
<dbReference type="PRINTS" id="PR00090">
    <property type="entry name" value="RNGDIOXGNASE"/>
</dbReference>
<sequence>MAAQTDIETGLPAWAYTDPDFFALERAKLFASSWQIVCHESDIAKRGAYATLNFLGALAFVIRGDDGVIRAFQNVCRHRAARLLDDPFGQCSSRIVCPYHAWTYDLGGRLVGVPGQDGYEAFDKKKYGLRPLALGECGGFVFVRFGENGQSFDEFAEPLREEFEIYKTAEMRALGRITLREREVNWKIATENYVDCLHLPVAHDGLNGLVGDTYKLNIKGDAYYIDASVEDLPSQSLSVQAYRKFLPEVAHLPPERQRRWVYIKLWPNLAFDIYPDQIDFMQFIPLSPERTLLREISYALPDDRREMRAARYLNWRINRVVNIEDMDIIERVQAGFGMGDYEPGPISKDEICLVDFAERMRRELPVCREPKNPGHDALRGLLNA</sequence>
<evidence type="ECO:0000256" key="6">
    <source>
        <dbReference type="ARBA" id="ARBA00023014"/>
    </source>
</evidence>
<gene>
    <name evidence="8" type="ORF">MNBD_ALPHA05-1611</name>
</gene>
<dbReference type="InterPro" id="IPR015879">
    <property type="entry name" value="Ring_hydroxy_dOase_asu_C_dom"/>
</dbReference>
<keyword evidence="2" id="KW-0001">2Fe-2S</keyword>
<dbReference type="EMBL" id="UOEH01000192">
    <property type="protein sequence ID" value="VAV96250.1"/>
    <property type="molecule type" value="Genomic_DNA"/>
</dbReference>
<dbReference type="PROSITE" id="PS51296">
    <property type="entry name" value="RIESKE"/>
    <property type="match status" value="1"/>
</dbReference>
<dbReference type="Gene3D" id="2.102.10.10">
    <property type="entry name" value="Rieske [2Fe-2S] iron-sulphur domain"/>
    <property type="match status" value="1"/>
</dbReference>
<protein>
    <submittedName>
        <fullName evidence="8">Choline monooxygenase, chloroplast</fullName>
        <ecNumber evidence="8">1.14.15.7</ecNumber>
    </submittedName>
</protein>
<dbReference type="InterPro" id="IPR036922">
    <property type="entry name" value="Rieske_2Fe-2S_sf"/>
</dbReference>
<keyword evidence="3" id="KW-0479">Metal-binding</keyword>
<accession>A0A3B0RS23</accession>
<dbReference type="GO" id="GO:0005506">
    <property type="term" value="F:iron ion binding"/>
    <property type="evidence" value="ECO:0007669"/>
    <property type="project" value="InterPro"/>
</dbReference>
<evidence type="ECO:0000313" key="8">
    <source>
        <dbReference type="EMBL" id="VAV96250.1"/>
    </source>
</evidence>
<evidence type="ECO:0000256" key="4">
    <source>
        <dbReference type="ARBA" id="ARBA00023002"/>
    </source>
</evidence>
<dbReference type="PANTHER" id="PTHR43756">
    <property type="entry name" value="CHOLINE MONOOXYGENASE, CHLOROPLASTIC"/>
    <property type="match status" value="1"/>
</dbReference>
<dbReference type="GO" id="GO:0051537">
    <property type="term" value="F:2 iron, 2 sulfur cluster binding"/>
    <property type="evidence" value="ECO:0007669"/>
    <property type="project" value="UniProtKB-KW"/>
</dbReference>
<dbReference type="Pfam" id="PF00355">
    <property type="entry name" value="Rieske"/>
    <property type="match status" value="1"/>
</dbReference>
<dbReference type="Pfam" id="PF00848">
    <property type="entry name" value="Ring_hydroxyl_A"/>
    <property type="match status" value="1"/>
</dbReference>
<dbReference type="EC" id="1.14.15.7" evidence="8"/>
<proteinExistence type="predicted"/>
<evidence type="ECO:0000256" key="3">
    <source>
        <dbReference type="ARBA" id="ARBA00022723"/>
    </source>
</evidence>
<keyword evidence="6" id="KW-0411">Iron-sulfur</keyword>
<keyword evidence="5" id="KW-0408">Iron</keyword>
<keyword evidence="8" id="KW-0503">Monooxygenase</keyword>
<evidence type="ECO:0000256" key="5">
    <source>
        <dbReference type="ARBA" id="ARBA00023004"/>
    </source>
</evidence>
<reference evidence="8" key="1">
    <citation type="submission" date="2018-06" db="EMBL/GenBank/DDBJ databases">
        <authorList>
            <person name="Zhirakovskaya E."/>
        </authorList>
    </citation>
    <scope>NUCLEOTIDE SEQUENCE</scope>
</reference>
<dbReference type="CDD" id="cd00680">
    <property type="entry name" value="RHO_alpha_C"/>
    <property type="match status" value="1"/>
</dbReference>
<dbReference type="CDD" id="cd03469">
    <property type="entry name" value="Rieske_RO_Alpha_N"/>
    <property type="match status" value="1"/>
</dbReference>
<feature type="domain" description="Rieske" evidence="7">
    <location>
        <begin position="35"/>
        <end position="143"/>
    </location>
</feature>
<dbReference type="GO" id="GO:0019133">
    <property type="term" value="F:choline monooxygenase activity"/>
    <property type="evidence" value="ECO:0007669"/>
    <property type="project" value="UniProtKB-EC"/>
</dbReference>
<dbReference type="Gene3D" id="3.90.380.10">
    <property type="entry name" value="Naphthalene 1,2-dioxygenase Alpha Subunit, Chain A, domain 1"/>
    <property type="match status" value="2"/>
</dbReference>
<name>A0A3B0RS23_9ZZZZ</name>
<evidence type="ECO:0000259" key="7">
    <source>
        <dbReference type="PROSITE" id="PS51296"/>
    </source>
</evidence>
<dbReference type="InterPro" id="IPR017941">
    <property type="entry name" value="Rieske_2Fe-2S"/>
</dbReference>
<dbReference type="SUPFAM" id="SSF55961">
    <property type="entry name" value="Bet v1-like"/>
    <property type="match status" value="1"/>
</dbReference>
<comment type="cofactor">
    <cofactor evidence="1">
        <name>Fe cation</name>
        <dbReference type="ChEBI" id="CHEBI:24875"/>
    </cofactor>
</comment>
<evidence type="ECO:0000256" key="1">
    <source>
        <dbReference type="ARBA" id="ARBA00001962"/>
    </source>
</evidence>
<dbReference type="InterPro" id="IPR001663">
    <property type="entry name" value="Rng_hydr_dOase-A"/>
</dbReference>
<dbReference type="SUPFAM" id="SSF50022">
    <property type="entry name" value="ISP domain"/>
    <property type="match status" value="1"/>
</dbReference>